<keyword evidence="2 6" id="KW-0698">rRNA processing</keyword>
<name>A0A6L5GQA7_9FIRM</name>
<feature type="domain" description="RNase III" evidence="7">
    <location>
        <begin position="37"/>
        <end position="133"/>
    </location>
</feature>
<dbReference type="InterPro" id="IPR036389">
    <property type="entry name" value="RNase_III_sf"/>
</dbReference>
<dbReference type="SUPFAM" id="SSF69065">
    <property type="entry name" value="RNase III domain-like"/>
    <property type="match status" value="1"/>
</dbReference>
<evidence type="ECO:0000256" key="2">
    <source>
        <dbReference type="ARBA" id="ARBA00022552"/>
    </source>
</evidence>
<dbReference type="InterPro" id="IPR000999">
    <property type="entry name" value="RNase_III_dom"/>
</dbReference>
<evidence type="ECO:0000256" key="5">
    <source>
        <dbReference type="ARBA" id="ARBA00022801"/>
    </source>
</evidence>
<dbReference type="Pfam" id="PF00636">
    <property type="entry name" value="Ribonuclease_3"/>
    <property type="match status" value="1"/>
</dbReference>
<evidence type="ECO:0000256" key="4">
    <source>
        <dbReference type="ARBA" id="ARBA00022759"/>
    </source>
</evidence>
<comment type="cofactor">
    <cofactor evidence="6">
        <name>Mg(2+)</name>
        <dbReference type="ChEBI" id="CHEBI:18420"/>
    </cofactor>
</comment>
<dbReference type="Gene3D" id="1.10.1520.10">
    <property type="entry name" value="Ribonuclease III domain"/>
    <property type="match status" value="1"/>
</dbReference>
<dbReference type="GO" id="GO:0019843">
    <property type="term" value="F:rRNA binding"/>
    <property type="evidence" value="ECO:0007669"/>
    <property type="project" value="UniProtKB-UniRule"/>
</dbReference>
<keyword evidence="6" id="KW-0963">Cytoplasm</keyword>
<dbReference type="InterPro" id="IPR008226">
    <property type="entry name" value="Mini3_fam"/>
</dbReference>
<evidence type="ECO:0000256" key="3">
    <source>
        <dbReference type="ARBA" id="ARBA00022722"/>
    </source>
</evidence>
<accession>A0A6L5GQA7</accession>
<keyword evidence="4 6" id="KW-0255">Endonuclease</keyword>
<keyword evidence="1 6" id="KW-0690">Ribosome biogenesis</keyword>
<comment type="function">
    <text evidence="6">Involved in correct processing of both the 5' and 3' ends of 23S rRNA precursor. Processes 30S rRNA precursor transcript even in absence of ribonuclease 3 (Rnc); Rnc processes 30S rRNA into smaller rRNA precursors.</text>
</comment>
<dbReference type="GO" id="GO:0005737">
    <property type="term" value="C:cytoplasm"/>
    <property type="evidence" value="ECO:0007669"/>
    <property type="project" value="UniProtKB-SubCell"/>
</dbReference>
<dbReference type="AlphaFoldDB" id="A0A6L5GQA7"/>
<evidence type="ECO:0000256" key="6">
    <source>
        <dbReference type="HAMAP-Rule" id="MF_01468"/>
    </source>
</evidence>
<comment type="caution">
    <text evidence="8">The sequence shown here is derived from an EMBL/GenBank/DDBJ whole genome shotgun (WGS) entry which is preliminary data.</text>
</comment>
<keyword evidence="6" id="KW-0694">RNA-binding</keyword>
<evidence type="ECO:0000313" key="8">
    <source>
        <dbReference type="EMBL" id="MQM72414.1"/>
    </source>
</evidence>
<proteinExistence type="inferred from homology"/>
<keyword evidence="6" id="KW-0699">rRNA-binding</keyword>
<protein>
    <recommendedName>
        <fullName evidence="6">Mini-ribonuclease 3</fullName>
        <shortName evidence="6">Mini-3</shortName>
        <shortName evidence="6">Mini-RNase 3</shortName>
        <ecNumber evidence="6">3.1.26.-</ecNumber>
    </recommendedName>
    <alternativeName>
        <fullName evidence="6">Mini-RNase III</fullName>
        <shortName evidence="6">Mini-III</shortName>
    </alternativeName>
</protein>
<dbReference type="HAMAP" id="MF_01468">
    <property type="entry name" value="RNase_Mini_III"/>
    <property type="match status" value="1"/>
</dbReference>
<dbReference type="Proteomes" id="UP000473648">
    <property type="component" value="Unassembled WGS sequence"/>
</dbReference>
<evidence type="ECO:0000259" key="7">
    <source>
        <dbReference type="Pfam" id="PF00636"/>
    </source>
</evidence>
<sequence length="152" mass="17296">MAQSMTMTAVHRDNTDILADLDKTYSKAEARMMNPLTLAYIGDVVYSDYIRRYLVAEGMTKVDRLTKRSIDYVRASAQAKAIRLMLPELTEEERAIVRRGRNTKSMPPKHADVMDYRYATGLEALFGYLNLTGSHNREITLMARAIDLTENA</sequence>
<evidence type="ECO:0000256" key="1">
    <source>
        <dbReference type="ARBA" id="ARBA00022517"/>
    </source>
</evidence>
<dbReference type="EC" id="3.1.26.-" evidence="6"/>
<dbReference type="PANTHER" id="PTHR34276">
    <property type="entry name" value="MINI-RIBONUCLEASE 3"/>
    <property type="match status" value="1"/>
</dbReference>
<comment type="subunit">
    <text evidence="6">Homodimer.</text>
</comment>
<dbReference type="PIRSF" id="PIRSF005520">
    <property type="entry name" value="UCP005520"/>
    <property type="match status" value="1"/>
</dbReference>
<feature type="active site" evidence="6">
    <location>
        <position position="43"/>
    </location>
</feature>
<evidence type="ECO:0000313" key="9">
    <source>
        <dbReference type="Proteomes" id="UP000473648"/>
    </source>
</evidence>
<dbReference type="EMBL" id="VOGB01000004">
    <property type="protein sequence ID" value="MQM72414.1"/>
    <property type="molecule type" value="Genomic_DNA"/>
</dbReference>
<keyword evidence="9" id="KW-1185">Reference proteome</keyword>
<dbReference type="GO" id="GO:0004525">
    <property type="term" value="F:ribonuclease III activity"/>
    <property type="evidence" value="ECO:0007669"/>
    <property type="project" value="InterPro"/>
</dbReference>
<comment type="subcellular location">
    <subcellularLocation>
        <location evidence="6">Cytoplasm</location>
    </subcellularLocation>
</comment>
<organism evidence="8 9">
    <name type="scientific">Candidatus Pseudoramibacter fermentans</name>
    <dbReference type="NCBI Taxonomy" id="2594427"/>
    <lineage>
        <taxon>Bacteria</taxon>
        <taxon>Bacillati</taxon>
        <taxon>Bacillota</taxon>
        <taxon>Clostridia</taxon>
        <taxon>Eubacteriales</taxon>
        <taxon>Eubacteriaceae</taxon>
        <taxon>Pseudoramibacter</taxon>
    </lineage>
</organism>
<dbReference type="GO" id="GO:0006364">
    <property type="term" value="P:rRNA processing"/>
    <property type="evidence" value="ECO:0007669"/>
    <property type="project" value="UniProtKB-UniRule"/>
</dbReference>
<reference evidence="8" key="1">
    <citation type="journal article" date="2020" name="Appl. Environ. Microbiol.">
        <title>Medium-Chain Fatty Acid Synthesis by 'Candidatus Weimeria bifida' gen. nov., sp. nov., and 'Candidatus Pseudoramibacter fermentans' sp. nov.</title>
        <authorList>
            <person name="Scarborough M.J."/>
            <person name="Myers K.S."/>
            <person name="Donohue T.J."/>
            <person name="Noguera D.R."/>
        </authorList>
    </citation>
    <scope>NUCLEOTIDE SEQUENCE</scope>
    <source>
        <strain evidence="8">EUB1.1</strain>
    </source>
</reference>
<comment type="similarity">
    <text evidence="6">Belongs to the MrnC RNase family.</text>
</comment>
<keyword evidence="3 6" id="KW-0540">Nuclease</keyword>
<keyword evidence="6" id="KW-0460">Magnesium</keyword>
<keyword evidence="5 6" id="KW-0378">Hydrolase</keyword>
<gene>
    <name evidence="6" type="primary">mrnC</name>
    <name evidence="8" type="ORF">FRC53_03085</name>
</gene>
<dbReference type="PANTHER" id="PTHR34276:SF1">
    <property type="entry name" value="MINI-RIBONUCLEASE 3"/>
    <property type="match status" value="1"/>
</dbReference>